<keyword evidence="7 10" id="KW-0472">Membrane</keyword>
<keyword evidence="6 10" id="KW-0573">Peptidoglycan synthesis</keyword>
<proteinExistence type="inferred from homology"/>
<keyword evidence="4 10" id="KW-0808">Transferase</keyword>
<feature type="domain" description="Glycosyl transferase family 28 C-terminal" evidence="12">
    <location>
        <begin position="193"/>
        <end position="354"/>
    </location>
</feature>
<protein>
    <recommendedName>
        <fullName evidence="10">UDP-N-acetylglucosamine--N-acetylmuramyl-(pentapeptide) pyrophosphoryl-undecaprenol N-acetylglucosamine transferase</fullName>
        <ecNumber evidence="10">2.4.1.227</ecNumber>
    </recommendedName>
    <alternativeName>
        <fullName evidence="10">Undecaprenyl-PP-MurNAc-pentapeptide-UDPGlcNAc GlcNAc transferase</fullName>
    </alternativeName>
</protein>
<evidence type="ECO:0000256" key="9">
    <source>
        <dbReference type="ARBA" id="ARBA00023316"/>
    </source>
</evidence>
<dbReference type="AlphaFoldDB" id="A0A2H0QWM6"/>
<keyword evidence="1 10" id="KW-1003">Cell membrane</keyword>
<feature type="binding site" evidence="10">
    <location>
        <position position="200"/>
    </location>
    <ligand>
        <name>UDP-N-acetyl-alpha-D-glucosamine</name>
        <dbReference type="ChEBI" id="CHEBI:57705"/>
    </ligand>
</feature>
<comment type="similarity">
    <text evidence="10">Belongs to the glycosyltransferase 28 family. MurG subfamily.</text>
</comment>
<keyword evidence="3 10" id="KW-0328">Glycosyltransferase</keyword>
<dbReference type="Pfam" id="PF03033">
    <property type="entry name" value="Glyco_transf_28"/>
    <property type="match status" value="1"/>
</dbReference>
<organism evidence="13 14">
    <name type="scientific">Candidatus Zambryskibacteria bacterium CG10_big_fil_rev_8_21_14_0_10_42_12</name>
    <dbReference type="NCBI Taxonomy" id="1975115"/>
    <lineage>
        <taxon>Bacteria</taxon>
        <taxon>Candidatus Zambryskiibacteriota</taxon>
    </lineage>
</organism>
<accession>A0A2H0QWM6</accession>
<dbReference type="GO" id="GO:0071555">
    <property type="term" value="P:cell wall organization"/>
    <property type="evidence" value="ECO:0007669"/>
    <property type="project" value="UniProtKB-KW"/>
</dbReference>
<evidence type="ECO:0000256" key="8">
    <source>
        <dbReference type="ARBA" id="ARBA00023306"/>
    </source>
</evidence>
<dbReference type="EMBL" id="PCXL01000011">
    <property type="protein sequence ID" value="PIR38396.1"/>
    <property type="molecule type" value="Genomic_DNA"/>
</dbReference>
<comment type="function">
    <text evidence="10">Cell wall formation. Catalyzes the transfer of a GlcNAc subunit on undecaprenyl-pyrophosphoryl-MurNAc-pentapeptide (lipid intermediate I) to form undecaprenyl-pyrophosphoryl-MurNAc-(pentapeptide)GlcNAc (lipid intermediate II).</text>
</comment>
<dbReference type="GO" id="GO:0005886">
    <property type="term" value="C:plasma membrane"/>
    <property type="evidence" value="ECO:0007669"/>
    <property type="project" value="UniProtKB-SubCell"/>
</dbReference>
<dbReference type="Proteomes" id="UP000231333">
    <property type="component" value="Unassembled WGS sequence"/>
</dbReference>
<dbReference type="CDD" id="cd03785">
    <property type="entry name" value="GT28_MurG"/>
    <property type="match status" value="1"/>
</dbReference>
<keyword evidence="2 10" id="KW-0132">Cell division</keyword>
<evidence type="ECO:0000256" key="10">
    <source>
        <dbReference type="HAMAP-Rule" id="MF_00033"/>
    </source>
</evidence>
<feature type="binding site" evidence="10">
    <location>
        <position position="170"/>
    </location>
    <ligand>
        <name>UDP-N-acetyl-alpha-D-glucosamine</name>
        <dbReference type="ChEBI" id="CHEBI:57705"/>
    </ligand>
</feature>
<dbReference type="InterPro" id="IPR006009">
    <property type="entry name" value="GlcNAc_MurG"/>
</dbReference>
<evidence type="ECO:0000256" key="3">
    <source>
        <dbReference type="ARBA" id="ARBA00022676"/>
    </source>
</evidence>
<dbReference type="InterPro" id="IPR004276">
    <property type="entry name" value="GlycoTrans_28_N"/>
</dbReference>
<evidence type="ECO:0000259" key="12">
    <source>
        <dbReference type="Pfam" id="PF04101"/>
    </source>
</evidence>
<dbReference type="GO" id="GO:0009252">
    <property type="term" value="P:peptidoglycan biosynthetic process"/>
    <property type="evidence" value="ECO:0007669"/>
    <property type="project" value="UniProtKB-UniRule"/>
</dbReference>
<feature type="domain" description="Glycosyltransferase family 28 N-terminal" evidence="11">
    <location>
        <begin position="3"/>
        <end position="146"/>
    </location>
</feature>
<dbReference type="GO" id="GO:0008360">
    <property type="term" value="P:regulation of cell shape"/>
    <property type="evidence" value="ECO:0007669"/>
    <property type="project" value="UniProtKB-KW"/>
</dbReference>
<dbReference type="HAMAP" id="MF_00033">
    <property type="entry name" value="MurG"/>
    <property type="match status" value="1"/>
</dbReference>
<evidence type="ECO:0000256" key="5">
    <source>
        <dbReference type="ARBA" id="ARBA00022960"/>
    </source>
</evidence>
<dbReference type="UniPathway" id="UPA00219"/>
<comment type="catalytic activity">
    <reaction evidence="10">
        <text>di-trans,octa-cis-undecaprenyl diphospho-N-acetyl-alpha-D-muramoyl-L-alanyl-D-glutamyl-meso-2,6-diaminopimeloyl-D-alanyl-D-alanine + UDP-N-acetyl-alpha-D-glucosamine = di-trans,octa-cis-undecaprenyl diphospho-[N-acetyl-alpha-D-glucosaminyl-(1-&gt;4)]-N-acetyl-alpha-D-muramoyl-L-alanyl-D-glutamyl-meso-2,6-diaminopimeloyl-D-alanyl-D-alanine + UDP + H(+)</text>
        <dbReference type="Rhea" id="RHEA:31227"/>
        <dbReference type="ChEBI" id="CHEBI:15378"/>
        <dbReference type="ChEBI" id="CHEBI:57705"/>
        <dbReference type="ChEBI" id="CHEBI:58223"/>
        <dbReference type="ChEBI" id="CHEBI:61387"/>
        <dbReference type="ChEBI" id="CHEBI:61388"/>
        <dbReference type="EC" id="2.4.1.227"/>
    </reaction>
</comment>
<evidence type="ECO:0000256" key="1">
    <source>
        <dbReference type="ARBA" id="ARBA00022475"/>
    </source>
</evidence>
<evidence type="ECO:0000256" key="7">
    <source>
        <dbReference type="ARBA" id="ARBA00023136"/>
    </source>
</evidence>
<dbReference type="GO" id="GO:0051301">
    <property type="term" value="P:cell division"/>
    <property type="evidence" value="ECO:0007669"/>
    <property type="project" value="UniProtKB-KW"/>
</dbReference>
<evidence type="ECO:0000256" key="2">
    <source>
        <dbReference type="ARBA" id="ARBA00022618"/>
    </source>
</evidence>
<keyword evidence="9 10" id="KW-0961">Cell wall biogenesis/degradation</keyword>
<comment type="subcellular location">
    <subcellularLocation>
        <location evidence="10">Cell membrane</location>
        <topology evidence="10">Peripheral membrane protein</topology>
        <orientation evidence="10">Cytoplasmic side</orientation>
    </subcellularLocation>
</comment>
<dbReference type="SUPFAM" id="SSF53756">
    <property type="entry name" value="UDP-Glycosyltransferase/glycogen phosphorylase"/>
    <property type="match status" value="1"/>
</dbReference>
<evidence type="ECO:0000313" key="14">
    <source>
        <dbReference type="Proteomes" id="UP000231333"/>
    </source>
</evidence>
<feature type="binding site" evidence="10">
    <location>
        <position position="304"/>
    </location>
    <ligand>
        <name>UDP-N-acetyl-alpha-D-glucosamine</name>
        <dbReference type="ChEBI" id="CHEBI:57705"/>
    </ligand>
</feature>
<evidence type="ECO:0000259" key="11">
    <source>
        <dbReference type="Pfam" id="PF03033"/>
    </source>
</evidence>
<dbReference type="GO" id="GO:0005975">
    <property type="term" value="P:carbohydrate metabolic process"/>
    <property type="evidence" value="ECO:0007669"/>
    <property type="project" value="InterPro"/>
</dbReference>
<dbReference type="InterPro" id="IPR007235">
    <property type="entry name" value="Glyco_trans_28_C"/>
</dbReference>
<comment type="caution">
    <text evidence="10">Lacks conserved residue(s) required for the propagation of feature annotation.</text>
</comment>
<comment type="caution">
    <text evidence="13">The sequence shown here is derived from an EMBL/GenBank/DDBJ whole genome shotgun (WGS) entry which is preliminary data.</text>
</comment>
<dbReference type="GO" id="GO:0051991">
    <property type="term" value="F:UDP-N-acetyl-D-glucosamine:N-acetylmuramoyl-L-alanyl-D-glutamyl-meso-2,6-diaminopimelyl-D-alanyl-D-alanine-diphosphoundecaprenol 4-beta-N-acetylglucosaminlytransferase activity"/>
    <property type="evidence" value="ECO:0007669"/>
    <property type="project" value="RHEA"/>
</dbReference>
<evidence type="ECO:0000256" key="6">
    <source>
        <dbReference type="ARBA" id="ARBA00022984"/>
    </source>
</evidence>
<dbReference type="Pfam" id="PF04101">
    <property type="entry name" value="Glyco_tran_28_C"/>
    <property type="match status" value="1"/>
</dbReference>
<evidence type="ECO:0000256" key="4">
    <source>
        <dbReference type="ARBA" id="ARBA00022679"/>
    </source>
</evidence>
<keyword evidence="5 10" id="KW-0133">Cell shape</keyword>
<name>A0A2H0QWM6_9BACT</name>
<reference evidence="13 14" key="1">
    <citation type="submission" date="2017-09" db="EMBL/GenBank/DDBJ databases">
        <title>Depth-based differentiation of microbial function through sediment-hosted aquifers and enrichment of novel symbionts in the deep terrestrial subsurface.</title>
        <authorList>
            <person name="Probst A.J."/>
            <person name="Ladd B."/>
            <person name="Jarett J.K."/>
            <person name="Geller-Mcgrath D.E."/>
            <person name="Sieber C.M."/>
            <person name="Emerson J.B."/>
            <person name="Anantharaman K."/>
            <person name="Thomas B.C."/>
            <person name="Malmstrom R."/>
            <person name="Stieglmeier M."/>
            <person name="Klingl A."/>
            <person name="Woyke T."/>
            <person name="Ryan C.M."/>
            <person name="Banfield J.F."/>
        </authorList>
    </citation>
    <scope>NUCLEOTIDE SEQUENCE [LARGE SCALE GENOMIC DNA]</scope>
    <source>
        <strain evidence="13">CG10_big_fil_rev_8_21_14_0_10_42_12</strain>
    </source>
</reference>
<dbReference type="GO" id="GO:0050511">
    <property type="term" value="F:undecaprenyldiphospho-muramoylpentapeptide beta-N-acetylglucosaminyltransferase activity"/>
    <property type="evidence" value="ECO:0007669"/>
    <property type="project" value="UniProtKB-UniRule"/>
</dbReference>
<sequence>MKILLTGGGSKGHVYPVMAVAESLRELAKQHKIVDMRLFFMAPEPYDEAKLYDLGITFVPNTAGKVRRYASILNIFDSFKTGWGIITSMWRIFSIFPDVIFGKGGYASFPALVAGRILGIPVVIHESDMAPGRANKWAGKFAARVAVSYAEAGKLFPHPDRVAVTGQPVRKEIEMPLIEGAHEFFQFENRLPTLFVIGGSQGASLINDAIIEVLPELLKHYQVIHQTGQEKFVQVTKTAEATLYASEFKHRYKPFGYMDPLNLRMAAGAATLIITRAGSTIFEIAAWGKPSIVIPITDSNGDHQRKNAYAYARSGACTVIEEKNLSYNILLSEINRIASSPELITSMSTAAHNFYQAGAADKIASEILEIALEHEAGK</sequence>
<dbReference type="PANTHER" id="PTHR21015">
    <property type="entry name" value="UDP-N-ACETYLGLUCOSAMINE--N-ACETYLMURAMYL-(PENTAPEPTIDE) PYROPHOSPHORYL-UNDECAPRENOL N-ACETYLGLUCOSAMINE TRANSFERASE 1"/>
    <property type="match status" value="1"/>
</dbReference>
<dbReference type="PANTHER" id="PTHR21015:SF27">
    <property type="entry name" value="UDP-N-ACETYLGLUCOSAMINE--N-ACETYLMURAMYL-(PENTAPEPTIDE) PYROPHOSPHORYL-UNDECAPRENOL N-ACETYLGLUCOSAMINE TRANSFERASE"/>
    <property type="match status" value="1"/>
</dbReference>
<dbReference type="Gene3D" id="3.40.50.2000">
    <property type="entry name" value="Glycogen Phosphorylase B"/>
    <property type="match status" value="2"/>
</dbReference>
<dbReference type="EC" id="2.4.1.227" evidence="10"/>
<keyword evidence="8 10" id="KW-0131">Cell cycle</keyword>
<comment type="pathway">
    <text evidence="10">Cell wall biogenesis; peptidoglycan biosynthesis.</text>
</comment>
<gene>
    <name evidence="10" type="primary">murG</name>
    <name evidence="13" type="ORF">COV34_02200</name>
</gene>
<evidence type="ECO:0000313" key="13">
    <source>
        <dbReference type="EMBL" id="PIR38396.1"/>
    </source>
</evidence>